<keyword evidence="3" id="KW-1185">Reference proteome</keyword>
<evidence type="ECO:0000313" key="3">
    <source>
        <dbReference type="Proteomes" id="UP000316714"/>
    </source>
</evidence>
<keyword evidence="1" id="KW-0472">Membrane</keyword>
<accession>A0A5C5V0H2</accession>
<comment type="caution">
    <text evidence="2">The sequence shown here is derived from an EMBL/GenBank/DDBJ whole genome shotgun (WGS) entry which is preliminary data.</text>
</comment>
<feature type="transmembrane region" description="Helical" evidence="1">
    <location>
        <begin position="368"/>
        <end position="389"/>
    </location>
</feature>
<protein>
    <submittedName>
        <fullName evidence="2">Uncharacterized protein</fullName>
    </submittedName>
</protein>
<gene>
    <name evidence="2" type="ORF">KOR34_46530</name>
</gene>
<sequence length="435" mass="46734">MSAVLDAVGWTSERRAGLASDQPLTATDTRDLLLLADRLQRFAPQIRADTAAAGKQPLDPVEMQVQVISTEQLQSGDGATATPYLRVTANEGDRPLTLLANDVPDAWLAPGVLPQQAEVVGLRIRDGAVVAIAWRWLPEVARYPHVNFGESVLASLGVDVGSLDRFVDGGRLQAVESAPFYATLAAMRQIGPHQLVRFARGNLPTFAAQWTDDPAAPPRERALAREVMTIAEEGRYPIAPLFNDALNQRGELYLLEGVARRAVAIETAAGAGARSVSAEHGVDRYYEIELFTDDSRNLPVVFCALELPPGFPLGDKIEVPVRAAGFSLKRWGYHTRRQSPDGGDKPQLAPLLIGRAPIVLSAPADAGAAWGVIVGLSFAAAVAAVWVVVWRVNRSDAAFERAVRERAAVPADQLSRLGELDGLSTDAADRQNEGP</sequence>
<keyword evidence="1" id="KW-0812">Transmembrane</keyword>
<reference evidence="2 3" key="1">
    <citation type="submission" date="2019-02" db="EMBL/GenBank/DDBJ databases">
        <title>Deep-cultivation of Planctomycetes and their phenomic and genomic characterization uncovers novel biology.</title>
        <authorList>
            <person name="Wiegand S."/>
            <person name="Jogler M."/>
            <person name="Boedeker C."/>
            <person name="Pinto D."/>
            <person name="Vollmers J."/>
            <person name="Rivas-Marin E."/>
            <person name="Kohn T."/>
            <person name="Peeters S.H."/>
            <person name="Heuer A."/>
            <person name="Rast P."/>
            <person name="Oberbeckmann S."/>
            <person name="Bunk B."/>
            <person name="Jeske O."/>
            <person name="Meyerdierks A."/>
            <person name="Storesund J.E."/>
            <person name="Kallscheuer N."/>
            <person name="Luecker S."/>
            <person name="Lage O.M."/>
            <person name="Pohl T."/>
            <person name="Merkel B.J."/>
            <person name="Hornburger P."/>
            <person name="Mueller R.-W."/>
            <person name="Bruemmer F."/>
            <person name="Labrenz M."/>
            <person name="Spormann A.M."/>
            <person name="Op Den Camp H."/>
            <person name="Overmann J."/>
            <person name="Amann R."/>
            <person name="Jetten M.S.M."/>
            <person name="Mascher T."/>
            <person name="Medema M.H."/>
            <person name="Devos D.P."/>
            <person name="Kaster A.-K."/>
            <person name="Ovreas L."/>
            <person name="Rohde M."/>
            <person name="Galperin M.Y."/>
            <person name="Jogler C."/>
        </authorList>
    </citation>
    <scope>NUCLEOTIDE SEQUENCE [LARGE SCALE GENOMIC DNA]</scope>
    <source>
        <strain evidence="2 3">KOR34</strain>
    </source>
</reference>
<name>A0A5C5V0H2_9BACT</name>
<keyword evidence="1" id="KW-1133">Transmembrane helix</keyword>
<dbReference type="Proteomes" id="UP000316714">
    <property type="component" value="Unassembled WGS sequence"/>
</dbReference>
<dbReference type="EMBL" id="SIHJ01000004">
    <property type="protein sequence ID" value="TWT31277.1"/>
    <property type="molecule type" value="Genomic_DNA"/>
</dbReference>
<dbReference type="AlphaFoldDB" id="A0A5C5V0H2"/>
<evidence type="ECO:0000256" key="1">
    <source>
        <dbReference type="SAM" id="Phobius"/>
    </source>
</evidence>
<evidence type="ECO:0000313" key="2">
    <source>
        <dbReference type="EMBL" id="TWT31277.1"/>
    </source>
</evidence>
<proteinExistence type="predicted"/>
<organism evidence="2 3">
    <name type="scientific">Posidoniimonas corsicana</name>
    <dbReference type="NCBI Taxonomy" id="1938618"/>
    <lineage>
        <taxon>Bacteria</taxon>
        <taxon>Pseudomonadati</taxon>
        <taxon>Planctomycetota</taxon>
        <taxon>Planctomycetia</taxon>
        <taxon>Pirellulales</taxon>
        <taxon>Lacipirellulaceae</taxon>
        <taxon>Posidoniimonas</taxon>
    </lineage>
</organism>